<feature type="compositionally biased region" description="Basic and acidic residues" evidence="1">
    <location>
        <begin position="101"/>
        <end position="111"/>
    </location>
</feature>
<dbReference type="EMBL" id="JALLAZ020000761">
    <property type="protein sequence ID" value="KAL3787785.1"/>
    <property type="molecule type" value="Genomic_DNA"/>
</dbReference>
<accession>A0ABD3PN78</accession>
<name>A0ABD3PN78_9STRA</name>
<feature type="compositionally biased region" description="Low complexity" evidence="1">
    <location>
        <begin position="72"/>
        <end position="89"/>
    </location>
</feature>
<protein>
    <submittedName>
        <fullName evidence="2">Uncharacterized protein</fullName>
    </submittedName>
</protein>
<comment type="caution">
    <text evidence="2">The sequence shown here is derived from an EMBL/GenBank/DDBJ whole genome shotgun (WGS) entry which is preliminary data.</text>
</comment>
<dbReference type="AlphaFoldDB" id="A0ABD3PN78"/>
<evidence type="ECO:0000313" key="3">
    <source>
        <dbReference type="Proteomes" id="UP001530315"/>
    </source>
</evidence>
<gene>
    <name evidence="2" type="ORF">ACHAW5_007904</name>
</gene>
<sequence length="477" mass="50918">MKITGAIGARADQAMTVASFAVPSSAALLLVSLLLPRGASSLAHRTSFAPPGRRGASTVAKWPSHRPPSPPSSSSSSNSSRRLYRSPFGQGEGEDEDGEGEPDRAIAESESAHSWTHSTRRSVLRRTLVAATAVTAAIVAPGDDGPRLPLVRPPPANAALGTLPEFADSNAILQSVTIDVTDAVQFEDTMKFFVGGFDMRVLRERRFEGGGRATGEGGIRDVWLGYGPEDLDVPSDFVLPVSSFSKYGGHASLHVRYDLSSSLSHNAAPLYVRSSGEYNDAPAPGDNVAYLQLGVPTYRISQMVKHGGNVLDAYGWANVVSPARLPIRGVVGARSPDPMMFVALYCDDVDASEGFYAKLGFVRREYPYARPNDGMGQFEPPQPKGSRYIAPSANSMGILLLPRPRKRFGRMEALVPNPVLRSLNVVYPPTAGSGGAAVDDDGASILIRDPSYVPILFVLQDSFKREIKATAIPAVSP</sequence>
<proteinExistence type="predicted"/>
<feature type="region of interest" description="Disordered" evidence="1">
    <location>
        <begin position="43"/>
        <end position="118"/>
    </location>
</feature>
<reference evidence="2 3" key="1">
    <citation type="submission" date="2024-10" db="EMBL/GenBank/DDBJ databases">
        <title>Updated reference genomes for cyclostephanoid diatoms.</title>
        <authorList>
            <person name="Roberts W.R."/>
            <person name="Alverson A.J."/>
        </authorList>
    </citation>
    <scope>NUCLEOTIDE SEQUENCE [LARGE SCALE GENOMIC DNA]</scope>
    <source>
        <strain evidence="2 3">AJA276-08</strain>
    </source>
</reference>
<evidence type="ECO:0000256" key="1">
    <source>
        <dbReference type="SAM" id="MobiDB-lite"/>
    </source>
</evidence>
<organism evidence="2 3">
    <name type="scientific">Stephanodiscus triporus</name>
    <dbReference type="NCBI Taxonomy" id="2934178"/>
    <lineage>
        <taxon>Eukaryota</taxon>
        <taxon>Sar</taxon>
        <taxon>Stramenopiles</taxon>
        <taxon>Ochrophyta</taxon>
        <taxon>Bacillariophyta</taxon>
        <taxon>Coscinodiscophyceae</taxon>
        <taxon>Thalassiosirophycidae</taxon>
        <taxon>Stephanodiscales</taxon>
        <taxon>Stephanodiscaceae</taxon>
        <taxon>Stephanodiscus</taxon>
    </lineage>
</organism>
<evidence type="ECO:0000313" key="2">
    <source>
        <dbReference type="EMBL" id="KAL3787785.1"/>
    </source>
</evidence>
<keyword evidence="3" id="KW-1185">Reference proteome</keyword>
<dbReference type="Proteomes" id="UP001530315">
    <property type="component" value="Unassembled WGS sequence"/>
</dbReference>